<dbReference type="EMBL" id="FN668639">
    <property type="protein sequence ID" value="CBK20326.2"/>
    <property type="molecule type" value="Genomic_DNA"/>
</dbReference>
<organism evidence="1">
    <name type="scientific">Blastocystis hominis</name>
    <dbReference type="NCBI Taxonomy" id="12968"/>
    <lineage>
        <taxon>Eukaryota</taxon>
        <taxon>Sar</taxon>
        <taxon>Stramenopiles</taxon>
        <taxon>Bigyra</taxon>
        <taxon>Opalozoa</taxon>
        <taxon>Opalinata</taxon>
        <taxon>Blastocystidae</taxon>
        <taxon>Blastocystis</taxon>
    </lineage>
</organism>
<sequence length="610" mass="69421">MNRRTSLATGEELKQVFGTPGDRASTQEISVSTYRNLQTGACAPSSDSDDSLMQEVRGKKDHHQNSWKAYITTIQPSPSAVLFSSFRAFFGSNLIGMGDLLLDQDKLFWIQTDSHPSYTLCWEMSRVKDFHCYLQPQEVPYCSISVYSDRSDVSIDTFIFNQPCESDLDASLSSQELVRLKQSLQQIYSHMKENPRLYLKHLIKCYVNHSKTHTHSAYLQHLREVVASLSSYQLPNPRTLSSNRSFDSISIPDRKEQQRILLPYRQSLLVEPRESLFSRPPSRSRRNCERIDGGKWVFQRRDRARMSRKACGDTRTPRRVRLSTVALSIADISLSNDAYIQRWNAFKDSSSSFLPFEVQAESDLFTKKQGIPAELSSLDELAANATHSVLAEATSAPAPRRMSNPQSCPPRLRTRGIDEGVAAIHPRVVVPEESEGRSGANRQACEASGEKGVNESALCELFEVYCSEMEKRKARLEGRNGGVTSRFDEIQAATHSFHQDAEELTAHFVEMLKQRGVNTDMLDNLCASLQFCVCSNKTVQTVKLSPRFFTPDWLELELRITSMESREDIRFFTARSSLAMKTEFLKARRLLMDRFRKKAWKSTRKRADAL</sequence>
<gene>
    <name evidence="1" type="ORF">GSBLH_T00000676001</name>
</gene>
<protein>
    <submittedName>
        <fullName evidence="1">Uncharacterized protein</fullName>
    </submittedName>
</protein>
<evidence type="ECO:0000313" key="2">
    <source>
        <dbReference type="Proteomes" id="UP000008312"/>
    </source>
</evidence>
<dbReference type="OrthoDB" id="205297at2759"/>
<dbReference type="AlphaFoldDB" id="D8LXM1"/>
<dbReference type="InParanoid" id="D8LXM1"/>
<dbReference type="RefSeq" id="XP_012894374.1">
    <property type="nucleotide sequence ID" value="XM_013038920.1"/>
</dbReference>
<name>D8LXM1_BLAHO</name>
<dbReference type="GeneID" id="24917976"/>
<proteinExistence type="predicted"/>
<evidence type="ECO:0000313" key="1">
    <source>
        <dbReference type="EMBL" id="CBK20326.2"/>
    </source>
</evidence>
<reference evidence="1" key="1">
    <citation type="submission" date="2010-02" db="EMBL/GenBank/DDBJ databases">
        <title>Sequencing and annotation of the Blastocystis hominis genome.</title>
        <authorList>
            <person name="Wincker P."/>
        </authorList>
    </citation>
    <scope>NUCLEOTIDE SEQUENCE</scope>
    <source>
        <strain evidence="1">Singapore isolate B</strain>
    </source>
</reference>
<keyword evidence="2" id="KW-1185">Reference proteome</keyword>
<dbReference type="Proteomes" id="UP000008312">
    <property type="component" value="Unassembled WGS sequence"/>
</dbReference>
<accession>D8LXM1</accession>